<keyword evidence="5" id="KW-0964">Secreted</keyword>
<gene>
    <name evidence="22" type="ORF">REG_0281</name>
</gene>
<evidence type="ECO:0000256" key="3">
    <source>
        <dbReference type="ARBA" id="ARBA00004613"/>
    </source>
</evidence>
<reference evidence="22" key="1">
    <citation type="journal article" date="2009" name="Environ. Microbiol.">
        <title>Dynamics of genome evolution in facultative symbionts of aphids.</title>
        <authorList>
            <person name="Degnan P.H."/>
            <person name="Leonardo T.E."/>
            <person name="Cass B.N."/>
            <person name="Hurwitz B."/>
            <person name="Stern D."/>
            <person name="Gibbs R.A."/>
            <person name="Richards S."/>
            <person name="Moran N.A."/>
        </authorList>
    </citation>
    <scope>NUCLEOTIDE SEQUENCE [LARGE SCALE GENOMIC DNA]</scope>
    <source>
        <strain evidence="22">LSR1</strain>
    </source>
</reference>
<dbReference type="HOGENOM" id="CLU_645097_0_0_6"/>
<dbReference type="Gene3D" id="3.40.50.11050">
    <property type="match status" value="1"/>
</dbReference>
<evidence type="ECO:0000256" key="15">
    <source>
        <dbReference type="ARBA" id="ARBA00022870"/>
    </source>
</evidence>
<keyword evidence="18" id="KW-0472">Membrane</keyword>
<keyword evidence="10" id="KW-0677">Repeat</keyword>
<dbReference type="eggNOG" id="COG1073">
    <property type="taxonomic scope" value="Bacteria"/>
</dbReference>
<evidence type="ECO:0000256" key="2">
    <source>
        <dbReference type="ARBA" id="ARBA00004165"/>
    </source>
</evidence>
<protein>
    <submittedName>
        <fullName evidence="22">Putative RTX-family protein</fullName>
    </submittedName>
</protein>
<evidence type="ECO:0000256" key="19">
    <source>
        <dbReference type="ARBA" id="ARBA00023200"/>
    </source>
</evidence>
<keyword evidence="15" id="KW-1043">Host membrane</keyword>
<dbReference type="Pfam" id="PF11713">
    <property type="entry name" value="Peptidase_C80"/>
    <property type="match status" value="1"/>
</dbReference>
<keyword evidence="19" id="KW-1035">Host cytoplasm</keyword>
<dbReference type="EMBL" id="GL379589">
    <property type="protein sequence ID" value="EFL92496.1"/>
    <property type="molecule type" value="Genomic_DNA"/>
</dbReference>
<evidence type="ECO:0000259" key="21">
    <source>
        <dbReference type="PROSITE" id="PS51771"/>
    </source>
</evidence>
<feature type="domain" description="Peptidase C80" evidence="21">
    <location>
        <begin position="57"/>
        <end position="241"/>
    </location>
</feature>
<proteinExistence type="predicted"/>
<evidence type="ECO:0000256" key="11">
    <source>
        <dbReference type="ARBA" id="ARBA00022801"/>
    </source>
</evidence>
<evidence type="ECO:0000256" key="6">
    <source>
        <dbReference type="ARBA" id="ARBA00022656"/>
    </source>
</evidence>
<dbReference type="GO" id="GO:0006508">
    <property type="term" value="P:proteolysis"/>
    <property type="evidence" value="ECO:0007669"/>
    <property type="project" value="UniProtKB-KW"/>
</dbReference>
<dbReference type="GO" id="GO:0016740">
    <property type="term" value="F:transferase activity"/>
    <property type="evidence" value="ECO:0007669"/>
    <property type="project" value="UniProtKB-KW"/>
</dbReference>
<dbReference type="InterPro" id="IPR020974">
    <property type="entry name" value="CPD_dom"/>
</dbReference>
<dbReference type="GO" id="GO:0046872">
    <property type="term" value="F:metal ion binding"/>
    <property type="evidence" value="ECO:0007669"/>
    <property type="project" value="UniProtKB-KW"/>
</dbReference>
<keyword evidence="17" id="KW-0446">Lipid-binding</keyword>
<evidence type="ECO:0000256" key="7">
    <source>
        <dbReference type="ARBA" id="ARBA00022670"/>
    </source>
</evidence>
<dbReference type="GO" id="GO:0008234">
    <property type="term" value="F:cysteine-type peptidase activity"/>
    <property type="evidence" value="ECO:0007669"/>
    <property type="project" value="UniProtKB-KW"/>
</dbReference>
<accession>E0WQT6</accession>
<dbReference type="Proteomes" id="UP000005726">
    <property type="component" value="Unassembled WGS sequence"/>
</dbReference>
<dbReference type="GO" id="GO:0044164">
    <property type="term" value="C:host cell cytosol"/>
    <property type="evidence" value="ECO:0007669"/>
    <property type="project" value="UniProtKB-SubCell"/>
</dbReference>
<keyword evidence="16" id="KW-0843">Virulence</keyword>
<dbReference type="PROSITE" id="PS51771">
    <property type="entry name" value="CGT_MARTX_CPD"/>
    <property type="match status" value="1"/>
</dbReference>
<keyword evidence="13" id="KW-0068">Autocatalytic cleavage</keyword>
<evidence type="ECO:0000256" key="14">
    <source>
        <dbReference type="ARBA" id="ARBA00022842"/>
    </source>
</evidence>
<dbReference type="InterPro" id="IPR049824">
    <property type="entry name" value="RtxA-like_C80"/>
</dbReference>
<keyword evidence="7" id="KW-0645">Protease</keyword>
<keyword evidence="14" id="KW-0460">Magnesium</keyword>
<evidence type="ECO:0000256" key="16">
    <source>
        <dbReference type="ARBA" id="ARBA00023026"/>
    </source>
</evidence>
<dbReference type="STRING" id="663321.REG_0281"/>
<evidence type="ECO:0000256" key="5">
    <source>
        <dbReference type="ARBA" id="ARBA00022525"/>
    </source>
</evidence>
<dbReference type="GO" id="GO:0005576">
    <property type="term" value="C:extracellular region"/>
    <property type="evidence" value="ECO:0007669"/>
    <property type="project" value="UniProtKB-SubCell"/>
</dbReference>
<keyword evidence="8" id="KW-0808">Transferase</keyword>
<evidence type="ECO:0000313" key="22">
    <source>
        <dbReference type="EMBL" id="EFL92496.1"/>
    </source>
</evidence>
<comment type="subcellular location">
    <subcellularLocation>
        <location evidence="2">Host cell membrane</location>
    </subcellularLocation>
    <subcellularLocation>
        <location evidence="20">Host cytoplasm</location>
        <location evidence="20">Host cytosol</location>
    </subcellularLocation>
    <subcellularLocation>
        <location evidence="3">Secreted</location>
    </subcellularLocation>
</comment>
<comment type="cofactor">
    <cofactor evidence="1">
        <name>Mg(2+)</name>
        <dbReference type="ChEBI" id="CHEBI:18420"/>
    </cofactor>
</comment>
<keyword evidence="9" id="KW-0479">Metal-binding</keyword>
<evidence type="ECO:0000256" key="12">
    <source>
        <dbReference type="ARBA" id="ARBA00022807"/>
    </source>
</evidence>
<keyword evidence="11" id="KW-0378">Hydrolase</keyword>
<dbReference type="GO" id="GO:0090729">
    <property type="term" value="F:toxin activity"/>
    <property type="evidence" value="ECO:0007669"/>
    <property type="project" value="UniProtKB-KW"/>
</dbReference>
<evidence type="ECO:0000256" key="20">
    <source>
        <dbReference type="ARBA" id="ARBA00023586"/>
    </source>
</evidence>
<dbReference type="InterPro" id="IPR038383">
    <property type="entry name" value="CPD_dom_sf"/>
</dbReference>
<dbReference type="GO" id="GO:0020002">
    <property type="term" value="C:host cell plasma membrane"/>
    <property type="evidence" value="ECO:0007669"/>
    <property type="project" value="UniProtKB-SubCell"/>
</dbReference>
<evidence type="ECO:0000256" key="4">
    <source>
        <dbReference type="ARBA" id="ARBA00022511"/>
    </source>
</evidence>
<evidence type="ECO:0000256" key="9">
    <source>
        <dbReference type="ARBA" id="ARBA00022723"/>
    </source>
</evidence>
<evidence type="ECO:0000256" key="13">
    <source>
        <dbReference type="ARBA" id="ARBA00022813"/>
    </source>
</evidence>
<sequence>MCRCYVYTQFVTKSEELIFSEMTREDTKQTIRYATNLLDDRVTSPPISQSNKLAVSGANYSANTRFDSQLILQLEDDLAVVIAAEKLTSKHPDRSVQFKFDSEGRLHLVYGNVLSGQLRWQVVGHGSGGENEINHQTLGGYSPTKLAEKIKQLSTILYSTYQVNSTPHYVSLVGCSLTDYDLQTGGYAYQFGIALDKQGIRADIAARRTQMAVNELGHKITLSDDGFLYHKISEDKLVLTWNIQGQLVSASDLTMRLVRAITLVDQLSSGEVKYSALDVQQRRDLADSFHRAEGILDVEKLILTAFEHRYYQAWRNDMHQLLQLQDSYAQLRGMTGQTARQYSNYWSACQSNSIVSWRRAGMENRTQGVEIDIRIAPQGLFIGDSSTYAFVTATGMGTGRYSTLYFLSSIRSIFKHFADEIFSYV</sequence>
<organism evidence="22 23">
    <name type="scientific">Candidatus Regiella insecticola LSR1</name>
    <dbReference type="NCBI Taxonomy" id="663321"/>
    <lineage>
        <taxon>Bacteria</taxon>
        <taxon>Pseudomonadati</taxon>
        <taxon>Pseudomonadota</taxon>
        <taxon>Gammaproteobacteria</taxon>
        <taxon>Enterobacterales</taxon>
        <taxon>Enterobacteriaceae</taxon>
        <taxon>aphid secondary symbionts</taxon>
        <taxon>Candidatus Regiella</taxon>
    </lineage>
</organism>
<evidence type="ECO:0000256" key="1">
    <source>
        <dbReference type="ARBA" id="ARBA00001946"/>
    </source>
</evidence>
<evidence type="ECO:0000256" key="8">
    <source>
        <dbReference type="ARBA" id="ARBA00022679"/>
    </source>
</evidence>
<evidence type="ECO:0000313" key="23">
    <source>
        <dbReference type="Proteomes" id="UP000005726"/>
    </source>
</evidence>
<dbReference type="GO" id="GO:0008289">
    <property type="term" value="F:lipid binding"/>
    <property type="evidence" value="ECO:0007669"/>
    <property type="project" value="UniProtKB-KW"/>
</dbReference>
<dbReference type="CDD" id="cd20501">
    <property type="entry name" value="C80_RtxA-like"/>
    <property type="match status" value="1"/>
</dbReference>
<name>E0WQT6_9ENTR</name>
<dbReference type="AlphaFoldDB" id="E0WQT6"/>
<evidence type="ECO:0000256" key="10">
    <source>
        <dbReference type="ARBA" id="ARBA00022737"/>
    </source>
</evidence>
<evidence type="ECO:0000256" key="17">
    <source>
        <dbReference type="ARBA" id="ARBA00023121"/>
    </source>
</evidence>
<evidence type="ECO:0000256" key="18">
    <source>
        <dbReference type="ARBA" id="ARBA00023136"/>
    </source>
</evidence>
<keyword evidence="6" id="KW-0800">Toxin</keyword>
<keyword evidence="4" id="KW-1032">Host cell membrane</keyword>
<keyword evidence="23" id="KW-1185">Reference proteome</keyword>
<keyword evidence="12" id="KW-0788">Thiol protease</keyword>